<gene>
    <name evidence="3" type="ORF">Ahy_A06g027695</name>
</gene>
<evidence type="ECO:0000313" key="3">
    <source>
        <dbReference type="EMBL" id="RYR52825.1"/>
    </source>
</evidence>
<dbReference type="Proteomes" id="UP000289738">
    <property type="component" value="Chromosome A06"/>
</dbReference>
<evidence type="ECO:0000313" key="4">
    <source>
        <dbReference type="Proteomes" id="UP000289738"/>
    </source>
</evidence>
<feature type="region of interest" description="Disordered" evidence="1">
    <location>
        <begin position="278"/>
        <end position="299"/>
    </location>
</feature>
<dbReference type="InterPro" id="IPR002156">
    <property type="entry name" value="RNaseH_domain"/>
</dbReference>
<dbReference type="PANTHER" id="PTHR47723:SF19">
    <property type="entry name" value="POLYNUCLEOTIDYL TRANSFERASE, RIBONUCLEASE H-LIKE SUPERFAMILY PROTEIN"/>
    <property type="match status" value="1"/>
</dbReference>
<feature type="compositionally biased region" description="Basic and acidic residues" evidence="1">
    <location>
        <begin position="278"/>
        <end position="290"/>
    </location>
</feature>
<proteinExistence type="predicted"/>
<dbReference type="PANTHER" id="PTHR47723">
    <property type="entry name" value="OS05G0353850 PROTEIN"/>
    <property type="match status" value="1"/>
</dbReference>
<dbReference type="InterPro" id="IPR012337">
    <property type="entry name" value="RNaseH-like_sf"/>
</dbReference>
<dbReference type="AlphaFoldDB" id="A0A445CPJ3"/>
<feature type="region of interest" description="Disordered" evidence="1">
    <location>
        <begin position="144"/>
        <end position="217"/>
    </location>
</feature>
<feature type="compositionally biased region" description="Basic and acidic residues" evidence="1">
    <location>
        <begin position="153"/>
        <end position="165"/>
    </location>
</feature>
<organism evidence="3 4">
    <name type="scientific">Arachis hypogaea</name>
    <name type="common">Peanut</name>
    <dbReference type="NCBI Taxonomy" id="3818"/>
    <lineage>
        <taxon>Eukaryota</taxon>
        <taxon>Viridiplantae</taxon>
        <taxon>Streptophyta</taxon>
        <taxon>Embryophyta</taxon>
        <taxon>Tracheophyta</taxon>
        <taxon>Spermatophyta</taxon>
        <taxon>Magnoliopsida</taxon>
        <taxon>eudicotyledons</taxon>
        <taxon>Gunneridae</taxon>
        <taxon>Pentapetalae</taxon>
        <taxon>rosids</taxon>
        <taxon>fabids</taxon>
        <taxon>Fabales</taxon>
        <taxon>Fabaceae</taxon>
        <taxon>Papilionoideae</taxon>
        <taxon>50 kb inversion clade</taxon>
        <taxon>dalbergioids sensu lato</taxon>
        <taxon>Dalbergieae</taxon>
        <taxon>Pterocarpus clade</taxon>
        <taxon>Arachis</taxon>
    </lineage>
</organism>
<dbReference type="EMBL" id="SDMP01000006">
    <property type="protein sequence ID" value="RYR52825.1"/>
    <property type="molecule type" value="Genomic_DNA"/>
</dbReference>
<dbReference type="CDD" id="cd06222">
    <property type="entry name" value="RNase_H_like"/>
    <property type="match status" value="1"/>
</dbReference>
<dbReference type="Gene3D" id="3.30.420.10">
    <property type="entry name" value="Ribonuclease H-like superfamily/Ribonuclease H"/>
    <property type="match status" value="1"/>
</dbReference>
<dbReference type="InterPro" id="IPR036397">
    <property type="entry name" value="RNaseH_sf"/>
</dbReference>
<name>A0A445CPJ3_ARAHY</name>
<feature type="compositionally biased region" description="Basic and acidic residues" evidence="1">
    <location>
        <begin position="1"/>
        <end position="28"/>
    </location>
</feature>
<comment type="caution">
    <text evidence="3">The sequence shown here is derived from an EMBL/GenBank/DDBJ whole genome shotgun (WGS) entry which is preliminary data.</text>
</comment>
<dbReference type="InterPro" id="IPR044730">
    <property type="entry name" value="RNase_H-like_dom_plant"/>
</dbReference>
<protein>
    <recommendedName>
        <fullName evidence="2">RNase H type-1 domain-containing protein</fullName>
    </recommendedName>
</protein>
<dbReference type="SUPFAM" id="SSF53098">
    <property type="entry name" value="Ribonuclease H-like"/>
    <property type="match status" value="1"/>
</dbReference>
<feature type="compositionally biased region" description="Polar residues" evidence="1">
    <location>
        <begin position="187"/>
        <end position="217"/>
    </location>
</feature>
<evidence type="ECO:0000256" key="1">
    <source>
        <dbReference type="SAM" id="MobiDB-lite"/>
    </source>
</evidence>
<dbReference type="GO" id="GO:0004523">
    <property type="term" value="F:RNA-DNA hybrid ribonuclease activity"/>
    <property type="evidence" value="ECO:0007669"/>
    <property type="project" value="InterPro"/>
</dbReference>
<evidence type="ECO:0000259" key="2">
    <source>
        <dbReference type="Pfam" id="PF13456"/>
    </source>
</evidence>
<keyword evidence="4" id="KW-1185">Reference proteome</keyword>
<feature type="region of interest" description="Disordered" evidence="1">
    <location>
        <begin position="1"/>
        <end position="49"/>
    </location>
</feature>
<sequence length="455" mass="51532">MVGHEKSACPKISRTEANREVANEKKESVVVGGGGHNQEISNPRNEESSIEIIEKGNGKQVMIEESDNYGPWMVVQRPTRGRRAGKGEASGSGEGSNGMNGRATVTGTRYDVLQEKDNEENQDKNNGEQNHPEKNLVVSATQAVNKTTTTRNTNDKNQRPIDQHKQNTLNLTKITEIPKAPEPVKNQDPSQDTNNDHNQPITMQDTNNDHNQPNTMHHQHNWTISQSQSQDTPMEESFIPETGQLDEDMGDPPNYSSPNFNSIESEIMVDALEAYEKEQGLGGEDRRNNPSREIGMDAEDTEDMGTPQMIEENPVGGVYKEFSLLRGAASRAFCRTLKEIIRQNNPDIVILMETRCSGRKALNVVNSIEQAEMLGILHGLRMAWDMGMRRVIVENDAEEVLRSITKERRINQIHHETIREIVKMKQRLWELEFCHIYREANRSANWLEREAWMGI</sequence>
<dbReference type="GO" id="GO:0003676">
    <property type="term" value="F:nucleic acid binding"/>
    <property type="evidence" value="ECO:0007669"/>
    <property type="project" value="InterPro"/>
</dbReference>
<reference evidence="3 4" key="1">
    <citation type="submission" date="2019-01" db="EMBL/GenBank/DDBJ databases">
        <title>Sequencing of cultivated peanut Arachis hypogaea provides insights into genome evolution and oil improvement.</title>
        <authorList>
            <person name="Chen X."/>
        </authorList>
    </citation>
    <scope>NUCLEOTIDE SEQUENCE [LARGE SCALE GENOMIC DNA]</scope>
    <source>
        <strain evidence="4">cv. Fuhuasheng</strain>
        <tissue evidence="3">Leaves</tissue>
    </source>
</reference>
<feature type="domain" description="RNase H type-1" evidence="2">
    <location>
        <begin position="357"/>
        <end position="447"/>
    </location>
</feature>
<dbReference type="InterPro" id="IPR053151">
    <property type="entry name" value="RNase_H-like"/>
</dbReference>
<accession>A0A445CPJ3</accession>
<dbReference type="Pfam" id="PF13456">
    <property type="entry name" value="RVT_3"/>
    <property type="match status" value="1"/>
</dbReference>
<feature type="region of interest" description="Disordered" evidence="1">
    <location>
        <begin position="77"/>
        <end position="104"/>
    </location>
</feature>
<feature type="compositionally biased region" description="Gly residues" evidence="1">
    <location>
        <begin position="88"/>
        <end position="98"/>
    </location>
</feature>